<comment type="subunit">
    <text evidence="4">Homodimer; the beta-strands of each monomer intercalate to form a hydrophobic core, while the alpha-helices form wings that extend away from the core.</text>
</comment>
<comment type="caution">
    <text evidence="5">The sequence shown here is derived from an EMBL/GenBank/DDBJ whole genome shotgun (WGS) entry which is preliminary data.</text>
</comment>
<organism evidence="5 6">
    <name type="scientific">Sporolactobacillus kofuensis</name>
    <dbReference type="NCBI Taxonomy" id="269672"/>
    <lineage>
        <taxon>Bacteria</taxon>
        <taxon>Bacillati</taxon>
        <taxon>Bacillota</taxon>
        <taxon>Bacilli</taxon>
        <taxon>Bacillales</taxon>
        <taxon>Sporolactobacillaceae</taxon>
        <taxon>Sporolactobacillus</taxon>
    </lineage>
</organism>
<protein>
    <recommendedName>
        <fullName evidence="4">Translational regulator CsrA</fullName>
    </recommendedName>
</protein>
<dbReference type="PANTHER" id="PTHR34984:SF1">
    <property type="entry name" value="CARBON STORAGE REGULATOR"/>
    <property type="match status" value="1"/>
</dbReference>
<dbReference type="NCBIfam" id="NF002469">
    <property type="entry name" value="PRK01712.1"/>
    <property type="match status" value="1"/>
</dbReference>
<evidence type="ECO:0000256" key="3">
    <source>
        <dbReference type="ARBA" id="ARBA00022884"/>
    </source>
</evidence>
<evidence type="ECO:0000313" key="5">
    <source>
        <dbReference type="EMBL" id="MFC6387206.1"/>
    </source>
</evidence>
<dbReference type="HAMAP" id="MF_00167">
    <property type="entry name" value="CsrA"/>
    <property type="match status" value="1"/>
</dbReference>
<keyword evidence="4" id="KW-0678">Repressor</keyword>
<evidence type="ECO:0000256" key="4">
    <source>
        <dbReference type="HAMAP-Rule" id="MF_00167"/>
    </source>
</evidence>
<keyword evidence="4" id="KW-1005">Bacterial flagellum biogenesis</keyword>
<reference evidence="6" key="1">
    <citation type="journal article" date="2019" name="Int. J. Syst. Evol. Microbiol.">
        <title>The Global Catalogue of Microorganisms (GCM) 10K type strain sequencing project: providing services to taxonomists for standard genome sequencing and annotation.</title>
        <authorList>
            <consortium name="The Broad Institute Genomics Platform"/>
            <consortium name="The Broad Institute Genome Sequencing Center for Infectious Disease"/>
            <person name="Wu L."/>
            <person name="Ma J."/>
        </authorList>
    </citation>
    <scope>NUCLEOTIDE SEQUENCE [LARGE SCALE GENOMIC DNA]</scope>
    <source>
        <strain evidence="6">CCUG 42001</strain>
    </source>
</reference>
<keyword evidence="6" id="KW-1185">Reference proteome</keyword>
<evidence type="ECO:0000256" key="1">
    <source>
        <dbReference type="ARBA" id="ARBA00022490"/>
    </source>
</evidence>
<dbReference type="NCBIfam" id="TIGR00202">
    <property type="entry name" value="csrA"/>
    <property type="match status" value="1"/>
</dbReference>
<evidence type="ECO:0000313" key="6">
    <source>
        <dbReference type="Proteomes" id="UP001596267"/>
    </source>
</evidence>
<gene>
    <name evidence="4 5" type="primary">csrA</name>
    <name evidence="5" type="ORF">ACFP7A_11375</name>
</gene>
<keyword evidence="3 4" id="KW-0694">RNA-binding</keyword>
<accession>A0ABW1WHR8</accession>
<comment type="similarity">
    <text evidence="4">Belongs to the CsrA/RsmA family.</text>
</comment>
<dbReference type="SUPFAM" id="SSF117130">
    <property type="entry name" value="CsrA-like"/>
    <property type="match status" value="1"/>
</dbReference>
<dbReference type="EMBL" id="JBHSTQ010000011">
    <property type="protein sequence ID" value="MFC6387206.1"/>
    <property type="molecule type" value="Genomic_DNA"/>
</dbReference>
<evidence type="ECO:0000256" key="2">
    <source>
        <dbReference type="ARBA" id="ARBA00022845"/>
    </source>
</evidence>
<dbReference type="Proteomes" id="UP001596267">
    <property type="component" value="Unassembled WGS sequence"/>
</dbReference>
<keyword evidence="1 4" id="KW-0963">Cytoplasm</keyword>
<dbReference type="PANTHER" id="PTHR34984">
    <property type="entry name" value="CARBON STORAGE REGULATOR"/>
    <property type="match status" value="1"/>
</dbReference>
<dbReference type="InterPro" id="IPR036107">
    <property type="entry name" value="CsrA_sf"/>
</dbReference>
<dbReference type="Pfam" id="PF02599">
    <property type="entry name" value="CsrA"/>
    <property type="match status" value="1"/>
</dbReference>
<proteinExistence type="inferred from homology"/>
<dbReference type="Gene3D" id="2.60.40.4380">
    <property type="entry name" value="Translational regulator CsrA"/>
    <property type="match status" value="1"/>
</dbReference>
<comment type="subcellular location">
    <subcellularLocation>
        <location evidence="4">Cytoplasm</location>
    </subcellularLocation>
</comment>
<keyword evidence="2 4" id="KW-0810">Translation regulation</keyword>
<dbReference type="InterPro" id="IPR003751">
    <property type="entry name" value="CsrA"/>
</dbReference>
<sequence>MLILTRKLGEAIRIGDDIEVKIVGIAGDQIKLGISAPRDIDVNRAEIYEAIQKENSQATQADLSEELISELKAMKREKK</sequence>
<comment type="function">
    <text evidence="4">A translational regulator that binds mRNA to regulate translation initiation and/or mRNA stability. Usually binds in the 5'-UTR at or near the Shine-Dalgarno sequence preventing ribosome-binding, thus repressing translation. Its main target seems to be the major flagellin gene, while its function is anatagonized by FliW.</text>
</comment>
<name>A0ABW1WHR8_9BACL</name>
<dbReference type="RefSeq" id="WP_253076745.1">
    <property type="nucleotide sequence ID" value="NZ_JAMXWN010000011.1"/>
</dbReference>